<dbReference type="STRING" id="526729.SAMN04324258_1347"/>
<feature type="region of interest" description="Disordered" evidence="2">
    <location>
        <begin position="382"/>
        <end position="406"/>
    </location>
</feature>
<dbReference type="Pfam" id="PF12802">
    <property type="entry name" value="MarR_2"/>
    <property type="match status" value="1"/>
</dbReference>
<dbReference type="EMBL" id="FUZQ01000002">
    <property type="protein sequence ID" value="SKC50366.1"/>
    <property type="molecule type" value="Genomic_DNA"/>
</dbReference>
<dbReference type="CDD" id="cd00090">
    <property type="entry name" value="HTH_ARSR"/>
    <property type="match status" value="1"/>
</dbReference>
<dbReference type="PANTHER" id="PTHR18964">
    <property type="entry name" value="ROK (REPRESSOR, ORF, KINASE) FAMILY"/>
    <property type="match status" value="1"/>
</dbReference>
<proteinExistence type="inferred from homology"/>
<dbReference type="Gene3D" id="1.10.10.10">
    <property type="entry name" value="Winged helix-like DNA-binding domain superfamily/Winged helix DNA-binding domain"/>
    <property type="match status" value="1"/>
</dbReference>
<dbReference type="AlphaFoldDB" id="A0A1T5JGA0"/>
<evidence type="ECO:0000259" key="3">
    <source>
        <dbReference type="Pfam" id="PF12802"/>
    </source>
</evidence>
<dbReference type="InterPro" id="IPR000835">
    <property type="entry name" value="HTH_MarR-typ"/>
</dbReference>
<sequence>MVGSQSSLREANRARVVDAVKRHGGLTQVELTGATGLSPATVSTIVKELVAAELVEVRNTIRSGRRAQLVTLAHRVGLVAGVLVGARQLTVAVADVSHEVLAEQVLPLPAEHRADTSLDRAALLVVDLLERVGSELDEVLGIGLGLPAPVDAASGQVTVRGILRGWDGVPVAQVLSKRLARPVFVDNDANLGALAESTVGAAREVHDALYVRAGHGVGAGIVLAGRVHRGVAGTAGEIGHVQVDPAGNICSCGSRGCLDTVVGDRALLEPLRSSHGNLTLSDVVRLTNEDDPGCREIVADAGTVVGGVVAGLATSLNPELVVVGGVLAATGEVFLGPMREALRRRTLLQQVTPLEVVPAALGTRAELEGALALALQHTDLLEQPDTGPNGPGDVAVGQVRTGKGNR</sequence>
<dbReference type="InterPro" id="IPR036390">
    <property type="entry name" value="WH_DNA-bd_sf"/>
</dbReference>
<evidence type="ECO:0000313" key="4">
    <source>
        <dbReference type="EMBL" id="SKC50366.1"/>
    </source>
</evidence>
<evidence type="ECO:0000256" key="1">
    <source>
        <dbReference type="ARBA" id="ARBA00006479"/>
    </source>
</evidence>
<dbReference type="Proteomes" id="UP000189777">
    <property type="component" value="Unassembled WGS sequence"/>
</dbReference>
<organism evidence="4 5">
    <name type="scientific">Krasilnikoviella flava</name>
    <dbReference type="NCBI Taxonomy" id="526729"/>
    <lineage>
        <taxon>Bacteria</taxon>
        <taxon>Bacillati</taxon>
        <taxon>Actinomycetota</taxon>
        <taxon>Actinomycetes</taxon>
        <taxon>Micrococcales</taxon>
        <taxon>Promicromonosporaceae</taxon>
        <taxon>Krasilnikoviella</taxon>
    </lineage>
</organism>
<dbReference type="InterPro" id="IPR043129">
    <property type="entry name" value="ATPase_NBD"/>
</dbReference>
<feature type="domain" description="HTH marR-type" evidence="3">
    <location>
        <begin position="13"/>
        <end position="66"/>
    </location>
</feature>
<dbReference type="GO" id="GO:0003700">
    <property type="term" value="F:DNA-binding transcription factor activity"/>
    <property type="evidence" value="ECO:0007669"/>
    <property type="project" value="InterPro"/>
</dbReference>
<gene>
    <name evidence="4" type="ORF">SAMN04324258_1347</name>
</gene>
<dbReference type="SUPFAM" id="SSF46785">
    <property type="entry name" value="Winged helix' DNA-binding domain"/>
    <property type="match status" value="1"/>
</dbReference>
<reference evidence="4 5" key="1">
    <citation type="submission" date="2017-02" db="EMBL/GenBank/DDBJ databases">
        <authorList>
            <person name="Peterson S.W."/>
        </authorList>
    </citation>
    <scope>NUCLEOTIDE SEQUENCE [LARGE SCALE GENOMIC DNA]</scope>
    <source>
        <strain evidence="4 5">DSM 21481</strain>
    </source>
</reference>
<dbReference type="Gene3D" id="3.30.420.40">
    <property type="match status" value="2"/>
</dbReference>
<evidence type="ECO:0000313" key="5">
    <source>
        <dbReference type="Proteomes" id="UP000189777"/>
    </source>
</evidence>
<dbReference type="SUPFAM" id="SSF53067">
    <property type="entry name" value="Actin-like ATPase domain"/>
    <property type="match status" value="1"/>
</dbReference>
<protein>
    <submittedName>
        <fullName evidence="4">Transcriptional regulator, MarR family</fullName>
    </submittedName>
</protein>
<dbReference type="InterPro" id="IPR000600">
    <property type="entry name" value="ROK"/>
</dbReference>
<accession>A0A1T5JGA0</accession>
<dbReference type="RefSeq" id="WP_079572700.1">
    <property type="nucleotide sequence ID" value="NZ_FUZQ01000002.1"/>
</dbReference>
<keyword evidence="5" id="KW-1185">Reference proteome</keyword>
<evidence type="ECO:0000256" key="2">
    <source>
        <dbReference type="SAM" id="MobiDB-lite"/>
    </source>
</evidence>
<name>A0A1T5JGA0_9MICO</name>
<dbReference type="OrthoDB" id="3189808at2"/>
<comment type="similarity">
    <text evidence="1">Belongs to the ROK (NagC/XylR) family.</text>
</comment>
<dbReference type="PANTHER" id="PTHR18964:SF173">
    <property type="entry name" value="GLUCOKINASE"/>
    <property type="match status" value="1"/>
</dbReference>
<dbReference type="Pfam" id="PF00480">
    <property type="entry name" value="ROK"/>
    <property type="match status" value="1"/>
</dbReference>
<dbReference type="InterPro" id="IPR011991">
    <property type="entry name" value="ArsR-like_HTH"/>
</dbReference>
<dbReference type="InterPro" id="IPR036388">
    <property type="entry name" value="WH-like_DNA-bd_sf"/>
</dbReference>